<keyword evidence="2" id="KW-0505">Motor protein</keyword>
<keyword evidence="3" id="KW-0009">Actin-binding</keyword>
<proteinExistence type="inferred from homology"/>
<dbReference type="InterPro" id="IPR052072">
    <property type="entry name" value="Vascular_dev_regulator"/>
</dbReference>
<dbReference type="PROSITE" id="PS50096">
    <property type="entry name" value="IQ"/>
    <property type="match status" value="2"/>
</dbReference>
<dbReference type="SMART" id="SM00015">
    <property type="entry name" value="IQ"/>
    <property type="match status" value="4"/>
</dbReference>
<dbReference type="GO" id="GO:0003779">
    <property type="term" value="F:actin binding"/>
    <property type="evidence" value="ECO:0007669"/>
    <property type="project" value="UniProtKB-KW"/>
</dbReference>
<comment type="similarity">
    <text evidence="3">Belongs to the TRAFAC class myosin-kinesin ATPase superfamily. Myosin family.</text>
</comment>
<sequence>MWQLQELMETLSSTEPHYIRCIKPNNHLKPATFENINVLQQLRCSGVLEAIRISCAGYPTRKIFHDFLCRFCILAPEVFTERNNEKLICQKILDNIGLHGYQIGRTKVFLRAGQMAELDARRTEVRNKAAITVQSRFRTHVAREQFLALRMTSISFQSFVRVILACKLHVFLRKQAAVLHIQKSYRCYFAWKTYSELCSSAITLQTGLRAFGAYNEYIIRKQNKASICVQACWRCHRDHLNYLKMKRSVLIYQCAWRRRIAREELRKLKMAARDTEALKVEKEKLEEHVEELTSRLSFEKNLRIDLEKSKAREICKLQATLREMEQRVEEAIEMHERELAKKAIEEALAQEREKITVLTNEVDELKVLLSREREENSATKSALVVVREENDVLNKKIVVADASMEQLRDTVTRLEETAATLETSLLSEKQQSTAIISQLTEAQQDIQVLQKKFADANKTIELLQDSLKRCEDSTTTRDALYVAERQEHGQTKQALSKAQERNLELLRKVDDSEKTLNKMLENAQRLEKHATARESLLLKTKQNLDCTTKALTEARGRNRDLLTSFEDSAKKINMLEDSLNRLEECTAEKDSLLAVERKQNKTTKEELANAQKTIDELVHESQQSQEIRNQLEDTIKRFKAESTARDTILLSEKQAHETTKKVLTEIQSRNEELIKKIQDCDKNILELQLTVERLQENTSTTEALLLREREQNNATMKAQAETQEINLQLLNKLEDVETKIGLLQGSVQRLGDNTAKDTLLLSEKREKDALKEALTESEYKNEELLIKTEEANKKVEHLQNTINSLKENMAASLEAERQENEAIKRSLVEAQERNDALFKKVRDSEYRAHQLQDTVQKLQVDAISRLSSFVMERQDGDGVKNAHTEVHGTNEDLMRRNENLLKRNDDLVKKIEDSAILVTELRGNLERLEGKAANLEAENQLLRQQAIATPPSTAKSSQAACSKINAFQQRCQESGHILNGNVAYAEMKSSTGQTEMRPSMGSSLDLINHKVYENGQSLFNDVYQHQQPQNHQQLLLKYITQYLGFSGRKPIAASLIYYCLLHWRSFEEAKTTVFDSIIQIVNSATEAQHDTRSLAYWLSNLSTLSVLLQRSFKATRATASTPHRRRISCERIFQANQTSSSGLACLSAQSVDGGTVFHQIEARYPASLFKQQLVDQVEKVYGVISDKIKKELNPLLELCIQDPRTYSNQAKALMSPSSGLGQQDQLMHWLSIVKIFNSYLHVLRANHVPSILVHKLLTQIFSVVNVQLFNRLLLRRECCSFSNGQYIKDGLTQLRYWCNDALSLQQLERIVGMYWDDLKGTNVTSAEFMSSMRAMLREESNSVSSFSVLLDDDSSIPFSLEDISKSMPNIEETSVNDLLPFIRENQSFAFLL</sequence>
<dbReference type="SMART" id="SM01132">
    <property type="entry name" value="DIL"/>
    <property type="match status" value="1"/>
</dbReference>
<dbReference type="GO" id="GO:0003774">
    <property type="term" value="F:cytoskeletal motor activity"/>
    <property type="evidence" value="ECO:0007669"/>
    <property type="project" value="InterPro"/>
</dbReference>
<evidence type="ECO:0000256" key="3">
    <source>
        <dbReference type="PROSITE-ProRule" id="PRU00782"/>
    </source>
</evidence>
<dbReference type="PROSITE" id="PS51456">
    <property type="entry name" value="MYOSIN_MOTOR"/>
    <property type="match status" value="1"/>
</dbReference>
<dbReference type="GO" id="GO:0030048">
    <property type="term" value="P:actin filament-based movement"/>
    <property type="evidence" value="ECO:0007669"/>
    <property type="project" value="UniProtKB-ARBA"/>
</dbReference>
<accession>A0A1D6MB88</accession>
<dbReference type="Gene3D" id="1.20.58.530">
    <property type="match status" value="1"/>
</dbReference>
<dbReference type="InterPro" id="IPR027417">
    <property type="entry name" value="P-loop_NTPase"/>
</dbReference>
<dbReference type="Gene3D" id="1.20.5.190">
    <property type="match status" value="3"/>
</dbReference>
<dbReference type="PANTHER" id="PTHR16027:SF6">
    <property type="entry name" value="DILUTE DOMAIN-CONTAINING PROTEIN"/>
    <property type="match status" value="1"/>
</dbReference>
<dbReference type="PROSITE" id="PS51126">
    <property type="entry name" value="DILUTE"/>
    <property type="match status" value="1"/>
</dbReference>
<name>A0A1D6MB88_MAIZE</name>
<dbReference type="GO" id="GO:0016459">
    <property type="term" value="C:myosin complex"/>
    <property type="evidence" value="ECO:0007669"/>
    <property type="project" value="UniProtKB-KW"/>
</dbReference>
<dbReference type="InterPro" id="IPR000048">
    <property type="entry name" value="IQ_motif_EF-hand-BS"/>
</dbReference>
<dbReference type="PANTHER" id="PTHR16027">
    <property type="entry name" value="DILUTE DOMAIN-CONTAINING PROTEIN YPR089W"/>
    <property type="match status" value="1"/>
</dbReference>
<dbReference type="EMBL" id="CM000782">
    <property type="protein sequence ID" value="AQK88042.1"/>
    <property type="molecule type" value="Genomic_DNA"/>
</dbReference>
<evidence type="ECO:0000256" key="1">
    <source>
        <dbReference type="ARBA" id="ARBA00023123"/>
    </source>
</evidence>
<dbReference type="Pfam" id="PF00063">
    <property type="entry name" value="Myosin_head"/>
    <property type="match status" value="1"/>
</dbReference>
<evidence type="ECO:0000256" key="4">
    <source>
        <dbReference type="SAM" id="Coils"/>
    </source>
</evidence>
<feature type="coiled-coil region" evidence="4">
    <location>
        <begin position="495"/>
        <end position="529"/>
    </location>
</feature>
<dbReference type="InterPro" id="IPR001609">
    <property type="entry name" value="Myosin_head_motor_dom-like"/>
</dbReference>
<dbReference type="Pfam" id="PF01843">
    <property type="entry name" value="DIL"/>
    <property type="match status" value="1"/>
</dbReference>
<protein>
    <submittedName>
        <fullName evidence="5">Myosin family protein with Dil domain</fullName>
    </submittedName>
</protein>
<feature type="coiled-coil region" evidence="4">
    <location>
        <begin position="593"/>
        <end position="726"/>
    </location>
</feature>
<organism evidence="5">
    <name type="scientific">Zea mays</name>
    <name type="common">Maize</name>
    <dbReference type="NCBI Taxonomy" id="4577"/>
    <lineage>
        <taxon>Eukaryota</taxon>
        <taxon>Viridiplantae</taxon>
        <taxon>Streptophyta</taxon>
        <taxon>Embryophyta</taxon>
        <taxon>Tracheophyta</taxon>
        <taxon>Spermatophyta</taxon>
        <taxon>Magnoliopsida</taxon>
        <taxon>Liliopsida</taxon>
        <taxon>Poales</taxon>
        <taxon>Poaceae</taxon>
        <taxon>PACMAD clade</taxon>
        <taxon>Panicoideae</taxon>
        <taxon>Andropogonodae</taxon>
        <taxon>Andropogoneae</taxon>
        <taxon>Tripsacinae</taxon>
        <taxon>Zea</taxon>
    </lineage>
</organism>
<keyword evidence="4" id="KW-0175">Coiled coil</keyword>
<feature type="coiled-coil region" evidence="4">
    <location>
        <begin position="890"/>
        <end position="945"/>
    </location>
</feature>
<dbReference type="InterPro" id="IPR036961">
    <property type="entry name" value="Kinesin_motor_dom_sf"/>
</dbReference>
<evidence type="ECO:0000256" key="2">
    <source>
        <dbReference type="ARBA" id="ARBA00023175"/>
    </source>
</evidence>
<dbReference type="Gene3D" id="3.40.850.10">
    <property type="entry name" value="Kinesin motor domain"/>
    <property type="match status" value="1"/>
</dbReference>
<dbReference type="ExpressionAtlas" id="A0A1D6MB88">
    <property type="expression patterns" value="baseline and differential"/>
</dbReference>
<feature type="region of interest" description="Actin-binding" evidence="3">
    <location>
        <begin position="4"/>
        <end position="26"/>
    </location>
</feature>
<gene>
    <name evidence="5" type="ORF">ZEAMMB73_Zm00001d038845</name>
</gene>
<dbReference type="InterPro" id="IPR002710">
    <property type="entry name" value="Dilute_dom"/>
</dbReference>
<dbReference type="Pfam" id="PF00612">
    <property type="entry name" value="IQ"/>
    <property type="match status" value="1"/>
</dbReference>
<dbReference type="GO" id="GO:0005524">
    <property type="term" value="F:ATP binding"/>
    <property type="evidence" value="ECO:0007669"/>
    <property type="project" value="InterPro"/>
</dbReference>
<comment type="caution">
    <text evidence="3">Lacks conserved residue(s) required for the propagation of feature annotation.</text>
</comment>
<keyword evidence="1 3" id="KW-0518">Myosin</keyword>
<evidence type="ECO:0000313" key="5">
    <source>
        <dbReference type="EMBL" id="AQK88042.1"/>
    </source>
</evidence>
<dbReference type="SUPFAM" id="SSF52540">
    <property type="entry name" value="P-loop containing nucleoside triphosphate hydrolases"/>
    <property type="match status" value="2"/>
</dbReference>
<dbReference type="Gene3D" id="6.20.240.20">
    <property type="match status" value="1"/>
</dbReference>
<reference evidence="5" key="1">
    <citation type="submission" date="2015-12" db="EMBL/GenBank/DDBJ databases">
        <title>Update maize B73 reference genome by single molecule sequencing technologies.</title>
        <authorList>
            <consortium name="Maize Genome Sequencing Project"/>
            <person name="Ware D."/>
        </authorList>
    </citation>
    <scope>NUCLEOTIDE SEQUENCE</scope>
    <source>
        <tissue evidence="5">Seedling</tissue>
    </source>
</reference>
<feature type="coiled-coil region" evidence="4">
    <location>
        <begin position="258"/>
        <end position="466"/>
    </location>
</feature>
<feature type="coiled-coil region" evidence="4">
    <location>
        <begin position="767"/>
        <end position="840"/>
    </location>
</feature>